<evidence type="ECO:0000256" key="1">
    <source>
        <dbReference type="ARBA" id="ARBA00005417"/>
    </source>
</evidence>
<keyword evidence="2" id="KW-0813">Transport</keyword>
<dbReference type="GO" id="GO:0016887">
    <property type="term" value="F:ATP hydrolysis activity"/>
    <property type="evidence" value="ECO:0007669"/>
    <property type="project" value="InterPro"/>
</dbReference>
<dbReference type="Proteomes" id="UP000276741">
    <property type="component" value="Chromosome"/>
</dbReference>
<dbReference type="SUPFAM" id="SSF52540">
    <property type="entry name" value="P-loop containing nucleoside triphosphate hydrolases"/>
    <property type="match status" value="1"/>
</dbReference>
<keyword evidence="4" id="KW-0067">ATP-binding</keyword>
<dbReference type="PANTHER" id="PTHR42711">
    <property type="entry name" value="ABC TRANSPORTER ATP-BINDING PROTEIN"/>
    <property type="match status" value="1"/>
</dbReference>
<dbReference type="KEGG" id="sacd:HS1genome_1683"/>
<feature type="domain" description="ATPase AAA-type core" evidence="5">
    <location>
        <begin position="3"/>
        <end position="61"/>
    </location>
</feature>
<evidence type="ECO:0000256" key="4">
    <source>
        <dbReference type="ARBA" id="ARBA00022840"/>
    </source>
</evidence>
<proteinExistence type="inferred from homology"/>
<name>A0A348B542_9CREN</name>
<evidence type="ECO:0000259" key="5">
    <source>
        <dbReference type="Pfam" id="PF13304"/>
    </source>
</evidence>
<evidence type="ECO:0000256" key="2">
    <source>
        <dbReference type="ARBA" id="ARBA00022448"/>
    </source>
</evidence>
<organism evidence="6 7">
    <name type="scientific">Sulfodiicoccus acidiphilus</name>
    <dbReference type="NCBI Taxonomy" id="1670455"/>
    <lineage>
        <taxon>Archaea</taxon>
        <taxon>Thermoproteota</taxon>
        <taxon>Thermoprotei</taxon>
        <taxon>Sulfolobales</taxon>
        <taxon>Sulfolobaceae</taxon>
        <taxon>Sulfodiicoccus</taxon>
    </lineage>
</organism>
<evidence type="ECO:0000256" key="3">
    <source>
        <dbReference type="ARBA" id="ARBA00022741"/>
    </source>
</evidence>
<keyword evidence="3" id="KW-0547">Nucleotide-binding</keyword>
<sequence>MDKLSVGNKRKVLIASALVNDPRYLVLDEPTTGLDPKSRRELWDLLIGLKEKGRGILLTTHYLEEAEYLADRIYFLNRKVLLSGKTWELRSKLSLKYEVVNIRTGERYKVERSELPQFLYRCDFDYEVRVRSLEDVYREVVGNGS</sequence>
<gene>
    <name evidence="6" type="ORF">HS1genome_1683</name>
</gene>
<dbReference type="InterPro" id="IPR003959">
    <property type="entry name" value="ATPase_AAA_core"/>
</dbReference>
<reference evidence="7" key="1">
    <citation type="submission" date="2018-04" db="EMBL/GenBank/DDBJ databases">
        <title>Complete genome sequence of Sulfodiicoccus acidiphilus strain HS-1.</title>
        <authorList>
            <person name="Sakai H.D."/>
            <person name="Kurosawa N."/>
        </authorList>
    </citation>
    <scope>NUCLEOTIDE SEQUENCE [LARGE SCALE GENOMIC DNA]</scope>
    <source>
        <strain evidence="7">HS-1</strain>
    </source>
</reference>
<keyword evidence="7" id="KW-1185">Reference proteome</keyword>
<dbReference type="Gene3D" id="3.40.50.300">
    <property type="entry name" value="P-loop containing nucleotide triphosphate hydrolases"/>
    <property type="match status" value="1"/>
</dbReference>
<evidence type="ECO:0000313" key="7">
    <source>
        <dbReference type="Proteomes" id="UP000276741"/>
    </source>
</evidence>
<dbReference type="Pfam" id="PF13304">
    <property type="entry name" value="AAA_21"/>
    <property type="match status" value="1"/>
</dbReference>
<dbReference type="GeneID" id="38667173"/>
<dbReference type="EMBL" id="AP018553">
    <property type="protein sequence ID" value="BBD73294.1"/>
    <property type="molecule type" value="Genomic_DNA"/>
</dbReference>
<evidence type="ECO:0000313" key="6">
    <source>
        <dbReference type="EMBL" id="BBD73294.1"/>
    </source>
</evidence>
<dbReference type="InterPro" id="IPR050763">
    <property type="entry name" value="ABC_transporter_ATP-binding"/>
</dbReference>
<protein>
    <recommendedName>
        <fullName evidence="5">ATPase AAA-type core domain-containing protein</fullName>
    </recommendedName>
</protein>
<accession>A0A348B542</accession>
<dbReference type="InterPro" id="IPR027417">
    <property type="entry name" value="P-loop_NTPase"/>
</dbReference>
<dbReference type="AlphaFoldDB" id="A0A348B542"/>
<dbReference type="GO" id="GO:0005524">
    <property type="term" value="F:ATP binding"/>
    <property type="evidence" value="ECO:0007669"/>
    <property type="project" value="UniProtKB-KW"/>
</dbReference>
<comment type="similarity">
    <text evidence="1">Belongs to the ABC transporter superfamily.</text>
</comment>
<dbReference type="RefSeq" id="WP_158613759.1">
    <property type="nucleotide sequence ID" value="NZ_AP018553.1"/>
</dbReference>
<dbReference type="PANTHER" id="PTHR42711:SF5">
    <property type="entry name" value="ABC TRANSPORTER ATP-BINDING PROTEIN NATA"/>
    <property type="match status" value="1"/>
</dbReference>